<dbReference type="PANTHER" id="PTHR43433:SF5">
    <property type="entry name" value="AB HYDROLASE-1 DOMAIN-CONTAINING PROTEIN"/>
    <property type="match status" value="1"/>
</dbReference>
<reference evidence="2" key="1">
    <citation type="submission" date="2022-08" db="EMBL/GenBank/DDBJ databases">
        <title>Complete Genome Sequences of 2 Bosea sp. soil isolates.</title>
        <authorList>
            <person name="Alvarez Arevalo M."/>
            <person name="Sterndorff E.B."/>
            <person name="Faurdal D."/>
            <person name="Joergensen T.S."/>
            <person name="Weber T."/>
        </authorList>
    </citation>
    <scope>NUCLEOTIDE SEQUENCE</scope>
    <source>
        <strain evidence="2">NBC_00436</strain>
    </source>
</reference>
<evidence type="ECO:0000313" key="2">
    <source>
        <dbReference type="EMBL" id="UZF88690.1"/>
    </source>
</evidence>
<evidence type="ECO:0000259" key="1">
    <source>
        <dbReference type="Pfam" id="PF00561"/>
    </source>
</evidence>
<feature type="domain" description="AB hydrolase-1" evidence="1">
    <location>
        <begin position="8"/>
        <end position="141"/>
    </location>
</feature>
<dbReference type="AlphaFoldDB" id="A0A9E8CN15"/>
<protein>
    <submittedName>
        <fullName evidence="2">Alpha/beta hydrolase</fullName>
    </submittedName>
</protein>
<dbReference type="InterPro" id="IPR029058">
    <property type="entry name" value="AB_hydrolase_fold"/>
</dbReference>
<organism evidence="2">
    <name type="scientific">Bosea sp. NBC_00436</name>
    <dbReference type="NCBI Taxonomy" id="2969620"/>
    <lineage>
        <taxon>Bacteria</taxon>
        <taxon>Pseudomonadati</taxon>
        <taxon>Pseudomonadota</taxon>
        <taxon>Alphaproteobacteria</taxon>
        <taxon>Hyphomicrobiales</taxon>
        <taxon>Boseaceae</taxon>
        <taxon>Bosea</taxon>
    </lineage>
</organism>
<dbReference type="Pfam" id="PF00561">
    <property type="entry name" value="Abhydrolase_1"/>
    <property type="match status" value="1"/>
</dbReference>
<dbReference type="InterPro" id="IPR000073">
    <property type="entry name" value="AB_hydrolase_1"/>
</dbReference>
<accession>A0A9E8CN15</accession>
<dbReference type="InterPro" id="IPR050471">
    <property type="entry name" value="AB_hydrolase"/>
</dbReference>
<gene>
    <name evidence="2" type="ORF">NWE54_07835</name>
</gene>
<dbReference type="SUPFAM" id="SSF53474">
    <property type="entry name" value="alpha/beta-Hydrolases"/>
    <property type="match status" value="1"/>
</dbReference>
<dbReference type="EMBL" id="CP102774">
    <property type="protein sequence ID" value="UZF88690.1"/>
    <property type="molecule type" value="Genomic_DNA"/>
</dbReference>
<dbReference type="GO" id="GO:0016787">
    <property type="term" value="F:hydrolase activity"/>
    <property type="evidence" value="ECO:0007669"/>
    <property type="project" value="UniProtKB-KW"/>
</dbReference>
<sequence length="243" mass="26655">MLAPLLRAMGQSRRTIALDTRGNGDSTALPGSPEIADFATATWEAIDALGIESCDLFGSHTGASIALEAVIQRPERVAHIIIDNMGLWSPERQQAQLAHNSPAVQPDMMGSQFNWTWHYCRDQFLFAPWYDRRAATRRDIDMPSPERLHEFVVEVLKALGTYHLSYSAVARYDKRSRLPLLSAQTLISSSPNDPLMAYVGEIAALVPGSRIEIVGDPETEDGAISAAAAYRQFLEATPSSATI</sequence>
<keyword evidence="2" id="KW-0378">Hydrolase</keyword>
<proteinExistence type="predicted"/>
<name>A0A9E8CN15_9HYPH</name>
<dbReference type="PANTHER" id="PTHR43433">
    <property type="entry name" value="HYDROLASE, ALPHA/BETA FOLD FAMILY PROTEIN"/>
    <property type="match status" value="1"/>
</dbReference>
<dbReference type="Gene3D" id="3.40.50.1820">
    <property type="entry name" value="alpha/beta hydrolase"/>
    <property type="match status" value="1"/>
</dbReference>